<keyword evidence="13" id="KW-1185">Reference proteome</keyword>
<keyword evidence="4 10" id="KW-0677">Repeat</keyword>
<dbReference type="HOGENOM" id="CLU_015166_0_3_1"/>
<dbReference type="Pfam" id="PF00153">
    <property type="entry name" value="Mito_carr"/>
    <property type="match status" value="3"/>
</dbReference>
<feature type="repeat" description="Solcar" evidence="11">
    <location>
        <begin position="100"/>
        <end position="184"/>
    </location>
</feature>
<dbReference type="SUPFAM" id="SSF103506">
    <property type="entry name" value="Mitochondrial carrier"/>
    <property type="match status" value="1"/>
</dbReference>
<dbReference type="PROSITE" id="PS50920">
    <property type="entry name" value="SOLCAR"/>
    <property type="match status" value="3"/>
</dbReference>
<dbReference type="GO" id="GO:0015187">
    <property type="term" value="F:glycine transmembrane transporter activity"/>
    <property type="evidence" value="ECO:0000318"/>
    <property type="project" value="GO_Central"/>
</dbReference>
<name>B3RQB4_TRIAD</name>
<keyword evidence="8 10" id="KW-0472">Membrane</keyword>
<organism evidence="12 13">
    <name type="scientific">Trichoplax adhaerens</name>
    <name type="common">Trichoplax reptans</name>
    <dbReference type="NCBI Taxonomy" id="10228"/>
    <lineage>
        <taxon>Eukaryota</taxon>
        <taxon>Metazoa</taxon>
        <taxon>Placozoa</taxon>
        <taxon>Uniplacotomia</taxon>
        <taxon>Trichoplacea</taxon>
        <taxon>Trichoplacidae</taxon>
        <taxon>Trichoplax</taxon>
    </lineage>
</organism>
<keyword evidence="7 10" id="KW-0496">Mitochondrion</keyword>
<evidence type="ECO:0000256" key="8">
    <source>
        <dbReference type="ARBA" id="ARBA00023136"/>
    </source>
</evidence>
<comment type="similarity">
    <text evidence="10">Belongs to the mitochondrial carrier (TC 2.A.29) family. SLC25A38 subfamily.</text>
</comment>
<evidence type="ECO:0000256" key="2">
    <source>
        <dbReference type="ARBA" id="ARBA00022448"/>
    </source>
</evidence>
<dbReference type="OrthoDB" id="1924968at2759"/>
<evidence type="ECO:0000313" key="12">
    <source>
        <dbReference type="EMBL" id="EDV27797.1"/>
    </source>
</evidence>
<sequence>MTSTSMDKGYLWKAFVAGSLSGCCSTILFQPLDLVKTRQQAPLVACNNTGVLQVFTTVVRKEKLAGLWKGVAPSLSRTVPGVGIYFCSLSFLRSHFKNDPTPMQTVCLGATARSVAVVQTLPITVVKTRYESGRYGYKSVADALKGIWRTEGARGLYSGLTATIVRDAPFSGLYLMFFTQSKKYLNGVTNDVPQAGITFASGVVGGILASVVTHPPDVVKTKLQIDPKSYRNTISTIAAIYKSNGISGFFRGLALRLTRRTLMAAMAWTVYEQIFRVVNLKK</sequence>
<dbReference type="InterPro" id="IPR002067">
    <property type="entry name" value="MCP"/>
</dbReference>
<protein>
    <recommendedName>
        <fullName evidence="10">Mitochondrial glycine transporter</fullName>
    </recommendedName>
    <alternativeName>
        <fullName evidence="10">Solute carrier family 25 member 38 homolog</fullName>
    </alternativeName>
</protein>
<proteinExistence type="inferred from homology"/>
<evidence type="ECO:0000256" key="1">
    <source>
        <dbReference type="ARBA" id="ARBA00004141"/>
    </source>
</evidence>
<dbReference type="InParanoid" id="B3RQB4"/>
<keyword evidence="6 10" id="KW-1133">Transmembrane helix</keyword>
<dbReference type="FunCoup" id="B3RQB4">
    <property type="interactions" value="634"/>
</dbReference>
<comment type="subcellular location">
    <subcellularLocation>
        <location evidence="1">Membrane</location>
        <topology evidence="1">Multi-pass membrane protein</topology>
    </subcellularLocation>
    <subcellularLocation>
        <location evidence="10">Mitochondrion inner membrane</location>
        <topology evidence="10">Multi-pass membrane protein</topology>
    </subcellularLocation>
</comment>
<dbReference type="InterPro" id="IPR030847">
    <property type="entry name" value="Hem25/SLC25A38"/>
</dbReference>
<evidence type="ECO:0000256" key="11">
    <source>
        <dbReference type="PROSITE-ProRule" id="PRU00282"/>
    </source>
</evidence>
<evidence type="ECO:0000256" key="6">
    <source>
        <dbReference type="ARBA" id="ARBA00022989"/>
    </source>
</evidence>
<dbReference type="Proteomes" id="UP000009022">
    <property type="component" value="Unassembled WGS sequence"/>
</dbReference>
<dbReference type="HAMAP" id="MF_03064">
    <property type="entry name" value="SLC25A38"/>
    <property type="match status" value="1"/>
</dbReference>
<evidence type="ECO:0000256" key="4">
    <source>
        <dbReference type="ARBA" id="ARBA00022737"/>
    </source>
</evidence>
<reference evidence="12 13" key="1">
    <citation type="journal article" date="2008" name="Nature">
        <title>The Trichoplax genome and the nature of placozoans.</title>
        <authorList>
            <person name="Srivastava M."/>
            <person name="Begovic E."/>
            <person name="Chapman J."/>
            <person name="Putnam N.H."/>
            <person name="Hellsten U."/>
            <person name="Kawashima T."/>
            <person name="Kuo A."/>
            <person name="Mitros T."/>
            <person name="Salamov A."/>
            <person name="Carpenter M.L."/>
            <person name="Signorovitch A.Y."/>
            <person name="Moreno M.A."/>
            <person name="Kamm K."/>
            <person name="Grimwood J."/>
            <person name="Schmutz J."/>
            <person name="Shapiro H."/>
            <person name="Grigoriev I.V."/>
            <person name="Buss L.W."/>
            <person name="Schierwater B."/>
            <person name="Dellaporta S.L."/>
            <person name="Rokhsar D.S."/>
        </authorList>
    </citation>
    <scope>NUCLEOTIDE SEQUENCE [LARGE SCALE GENOMIC DNA]</scope>
    <source>
        <strain evidence="12 13">Grell-BS-1999</strain>
    </source>
</reference>
<dbReference type="EMBL" id="DS985242">
    <property type="protein sequence ID" value="EDV27797.1"/>
    <property type="molecule type" value="Genomic_DNA"/>
</dbReference>
<evidence type="ECO:0000256" key="3">
    <source>
        <dbReference type="ARBA" id="ARBA00022692"/>
    </source>
</evidence>
<dbReference type="STRING" id="10228.B3RQB4"/>
<evidence type="ECO:0000256" key="9">
    <source>
        <dbReference type="ARBA" id="ARBA00034060"/>
    </source>
</evidence>
<dbReference type="GO" id="GO:1904983">
    <property type="term" value="P:glycine import into mitochondrion"/>
    <property type="evidence" value="ECO:0000318"/>
    <property type="project" value="GO_Central"/>
</dbReference>
<feature type="repeat" description="Solcar" evidence="11">
    <location>
        <begin position="9"/>
        <end position="95"/>
    </location>
</feature>
<evidence type="ECO:0000256" key="10">
    <source>
        <dbReference type="HAMAP-Rule" id="MF_03064"/>
    </source>
</evidence>
<dbReference type="GeneID" id="6750846"/>
<keyword evidence="5 10" id="KW-0999">Mitochondrion inner membrane</keyword>
<dbReference type="AlphaFoldDB" id="B3RQB4"/>
<dbReference type="eggNOG" id="KOG0766">
    <property type="taxonomic scope" value="Eukaryota"/>
</dbReference>
<dbReference type="PANTHER" id="PTHR46181:SF3">
    <property type="entry name" value="MITOCHONDRIAL GLYCINE TRANSPORTER"/>
    <property type="match status" value="1"/>
</dbReference>
<accession>B3RQB4</accession>
<gene>
    <name evidence="12" type="ORF">TRIADDRAFT_63689</name>
</gene>
<dbReference type="InterPro" id="IPR018108">
    <property type="entry name" value="MCP_transmembrane"/>
</dbReference>
<comment type="catalytic activity">
    <reaction evidence="9 10">
        <text>glycine(in) = glycine(out)</text>
        <dbReference type="Rhea" id="RHEA:70715"/>
        <dbReference type="ChEBI" id="CHEBI:57305"/>
    </reaction>
</comment>
<dbReference type="OMA" id="WGIYEEL"/>
<evidence type="ECO:0000313" key="13">
    <source>
        <dbReference type="Proteomes" id="UP000009022"/>
    </source>
</evidence>
<keyword evidence="3 10" id="KW-0812">Transmembrane</keyword>
<dbReference type="GO" id="GO:0005743">
    <property type="term" value="C:mitochondrial inner membrane"/>
    <property type="evidence" value="ECO:0007669"/>
    <property type="project" value="UniProtKB-SubCell"/>
</dbReference>
<dbReference type="InterPro" id="IPR023395">
    <property type="entry name" value="MCP_dom_sf"/>
</dbReference>
<dbReference type="PhylomeDB" id="B3RQB4"/>
<evidence type="ECO:0000256" key="5">
    <source>
        <dbReference type="ARBA" id="ARBA00022792"/>
    </source>
</evidence>
<dbReference type="CTD" id="6750846"/>
<dbReference type="Gene3D" id="1.50.40.10">
    <property type="entry name" value="Mitochondrial carrier domain"/>
    <property type="match status" value="1"/>
</dbReference>
<dbReference type="PANTHER" id="PTHR46181">
    <property type="entry name" value="MITOCHONDRIAL GLYCINE TRANSPORTER"/>
    <property type="match status" value="1"/>
</dbReference>
<keyword evidence="2 10" id="KW-0813">Transport</keyword>
<dbReference type="GO" id="GO:0005739">
    <property type="term" value="C:mitochondrion"/>
    <property type="evidence" value="ECO:0000318"/>
    <property type="project" value="GO_Central"/>
</dbReference>
<feature type="repeat" description="Solcar" evidence="11">
    <location>
        <begin position="193"/>
        <end position="277"/>
    </location>
</feature>
<evidence type="ECO:0000256" key="7">
    <source>
        <dbReference type="ARBA" id="ARBA00023128"/>
    </source>
</evidence>
<comment type="function">
    <text evidence="10">Mitochondrial glycine transporter that imports glycine into the mitochondrial matrix. Plays an important role in providing glycine for the first enzymatic step in heme biosynthesis, the condensation of glycine with succinyl-CoA to produce 5-aminolevulinate (ALA) in the miochondrial matrix.</text>
</comment>
<dbReference type="RefSeq" id="XP_002109631.1">
    <property type="nucleotide sequence ID" value="XM_002109595.1"/>
</dbReference>
<dbReference type="PRINTS" id="PR00926">
    <property type="entry name" value="MITOCARRIER"/>
</dbReference>
<dbReference type="KEGG" id="tad:TRIADDRAFT_63689"/>